<evidence type="ECO:0000256" key="8">
    <source>
        <dbReference type="ARBA" id="ARBA00023136"/>
    </source>
</evidence>
<gene>
    <name evidence="11" type="ORF">RND71_034735</name>
</gene>
<evidence type="ECO:0000313" key="11">
    <source>
        <dbReference type="EMBL" id="KAK4344559.1"/>
    </source>
</evidence>
<dbReference type="AlphaFoldDB" id="A0AAE1V0X0"/>
<evidence type="ECO:0000256" key="5">
    <source>
        <dbReference type="ARBA" id="ARBA00022824"/>
    </source>
</evidence>
<evidence type="ECO:0000256" key="9">
    <source>
        <dbReference type="ARBA" id="ARBA00038080"/>
    </source>
</evidence>
<dbReference type="Proteomes" id="UP001291623">
    <property type="component" value="Unassembled WGS sequence"/>
</dbReference>
<dbReference type="InterPro" id="IPR055282">
    <property type="entry name" value="PPI1-4"/>
</dbReference>
<proteinExistence type="inferred from homology"/>
<evidence type="ECO:0000256" key="4">
    <source>
        <dbReference type="ARBA" id="ARBA00022692"/>
    </source>
</evidence>
<sequence>MQLMNGLKKGDRRFEDQKLKSKFEQAEIELQKKNKARSQIIEKLKARRDALGELRGAKNTGGERGYHLCSSEEELNNLIKSLQYRIQHESIPLNEEKQIIREIKQLEGTREDVNEIAAKRADIVESKGDKESIQNQLMSVDLDGVHKEQHVVKAKLKILDDHIDDVTKQIKLLDEELKEIVQKRESTYGHILELRKQRDEGNSPFYKNTTMLQTAKPCADKKDIEALKELSMTEVEKFMSLWSVDKPFRDDYERRILTWLDIRQLSRDGRMRNCDEKPLVLSEGPIVSQIEVAPSTNADPPKQEPLSTAKLDASLKEKVEKEKNSKQLKDDNGKNNFFFFYNPGFQACA</sequence>
<keyword evidence="3" id="KW-1003">Cell membrane</keyword>
<evidence type="ECO:0000256" key="3">
    <source>
        <dbReference type="ARBA" id="ARBA00022475"/>
    </source>
</evidence>
<dbReference type="GO" id="GO:0005886">
    <property type="term" value="C:plasma membrane"/>
    <property type="evidence" value="ECO:0007669"/>
    <property type="project" value="UniProtKB-SubCell"/>
</dbReference>
<evidence type="ECO:0000256" key="10">
    <source>
        <dbReference type="SAM" id="Coils"/>
    </source>
</evidence>
<organism evidence="11 12">
    <name type="scientific">Anisodus tanguticus</name>
    <dbReference type="NCBI Taxonomy" id="243964"/>
    <lineage>
        <taxon>Eukaryota</taxon>
        <taxon>Viridiplantae</taxon>
        <taxon>Streptophyta</taxon>
        <taxon>Embryophyta</taxon>
        <taxon>Tracheophyta</taxon>
        <taxon>Spermatophyta</taxon>
        <taxon>Magnoliopsida</taxon>
        <taxon>eudicotyledons</taxon>
        <taxon>Gunneridae</taxon>
        <taxon>Pentapetalae</taxon>
        <taxon>asterids</taxon>
        <taxon>lamiids</taxon>
        <taxon>Solanales</taxon>
        <taxon>Solanaceae</taxon>
        <taxon>Solanoideae</taxon>
        <taxon>Hyoscyameae</taxon>
        <taxon>Anisodus</taxon>
    </lineage>
</organism>
<accession>A0AAE1V0X0</accession>
<dbReference type="PANTHER" id="PTHR32219">
    <property type="entry name" value="RNA-BINDING PROTEIN YLMH-RELATED"/>
    <property type="match status" value="1"/>
</dbReference>
<dbReference type="PANTHER" id="PTHR32219:SF2">
    <property type="entry name" value="PROTON PUMP-INTERACTOR 1"/>
    <property type="match status" value="1"/>
</dbReference>
<evidence type="ECO:0000256" key="7">
    <source>
        <dbReference type="ARBA" id="ARBA00023054"/>
    </source>
</evidence>
<protein>
    <submittedName>
        <fullName evidence="11">Uncharacterized protein</fullName>
    </submittedName>
</protein>
<keyword evidence="6" id="KW-1133">Transmembrane helix</keyword>
<dbReference type="EMBL" id="JAVYJV010000019">
    <property type="protein sequence ID" value="KAK4344559.1"/>
    <property type="molecule type" value="Genomic_DNA"/>
</dbReference>
<evidence type="ECO:0000313" key="12">
    <source>
        <dbReference type="Proteomes" id="UP001291623"/>
    </source>
</evidence>
<evidence type="ECO:0000256" key="1">
    <source>
        <dbReference type="ARBA" id="ARBA00004162"/>
    </source>
</evidence>
<evidence type="ECO:0000256" key="6">
    <source>
        <dbReference type="ARBA" id="ARBA00022989"/>
    </source>
</evidence>
<keyword evidence="4" id="KW-0812">Transmembrane</keyword>
<dbReference type="GO" id="GO:0005789">
    <property type="term" value="C:endoplasmic reticulum membrane"/>
    <property type="evidence" value="ECO:0007669"/>
    <property type="project" value="UniProtKB-SubCell"/>
</dbReference>
<feature type="coiled-coil region" evidence="10">
    <location>
        <begin position="16"/>
        <end position="43"/>
    </location>
</feature>
<reference evidence="11" key="1">
    <citation type="submission" date="2023-12" db="EMBL/GenBank/DDBJ databases">
        <title>Genome assembly of Anisodus tanguticus.</title>
        <authorList>
            <person name="Wang Y.-J."/>
        </authorList>
    </citation>
    <scope>NUCLEOTIDE SEQUENCE</scope>
    <source>
        <strain evidence="11">KB-2021</strain>
        <tissue evidence="11">Leaf</tissue>
    </source>
</reference>
<feature type="coiled-coil region" evidence="10">
    <location>
        <begin position="156"/>
        <end position="183"/>
    </location>
</feature>
<evidence type="ECO:0000256" key="2">
    <source>
        <dbReference type="ARBA" id="ARBA00004389"/>
    </source>
</evidence>
<comment type="caution">
    <text evidence="11">The sequence shown here is derived from an EMBL/GenBank/DDBJ whole genome shotgun (WGS) entry which is preliminary data.</text>
</comment>
<name>A0AAE1V0X0_9SOLA</name>
<comment type="subcellular location">
    <subcellularLocation>
        <location evidence="1">Cell membrane</location>
        <topology evidence="1">Single-pass membrane protein</topology>
    </subcellularLocation>
    <subcellularLocation>
        <location evidence="2">Endoplasmic reticulum membrane</location>
        <topology evidence="2">Single-pass membrane protein</topology>
    </subcellularLocation>
</comment>
<keyword evidence="7 10" id="KW-0175">Coiled coil</keyword>
<keyword evidence="12" id="KW-1185">Reference proteome</keyword>
<comment type="similarity">
    <text evidence="9">Belongs to the plant Proton pump-interactor protein family.</text>
</comment>
<keyword evidence="5" id="KW-0256">Endoplasmic reticulum</keyword>
<keyword evidence="8" id="KW-0472">Membrane</keyword>